<keyword evidence="2" id="KW-1185">Reference proteome</keyword>
<dbReference type="AlphaFoldDB" id="A0A814CN02"/>
<protein>
    <submittedName>
        <fullName evidence="1">Uncharacterized protein</fullName>
    </submittedName>
</protein>
<proteinExistence type="predicted"/>
<dbReference type="Proteomes" id="UP000663879">
    <property type="component" value="Unassembled WGS sequence"/>
</dbReference>
<reference evidence="1" key="1">
    <citation type="submission" date="2021-02" db="EMBL/GenBank/DDBJ databases">
        <authorList>
            <person name="Nowell W R."/>
        </authorList>
    </citation>
    <scope>NUCLEOTIDE SEQUENCE</scope>
    <source>
        <strain evidence="1">Ploen Becks lab</strain>
    </source>
</reference>
<evidence type="ECO:0000313" key="1">
    <source>
        <dbReference type="EMBL" id="CAF0946810.1"/>
    </source>
</evidence>
<accession>A0A814CN02</accession>
<comment type="caution">
    <text evidence="1">The sequence shown here is derived from an EMBL/GenBank/DDBJ whole genome shotgun (WGS) entry which is preliminary data.</text>
</comment>
<gene>
    <name evidence="1" type="ORF">OXX778_LOCUS13729</name>
</gene>
<sequence length="102" mass="11562">MSKIVHQNDMANCKIFDKLKIKKLINSFKIGDIVLLRTDDVDRGITDAQNILCIIIDKKNDVFQLSCRAGFLDSYIACNSIEKTELVTELNIDFIPKDRKGG</sequence>
<name>A0A814CN02_9BILA</name>
<dbReference type="EMBL" id="CAJNOC010002692">
    <property type="protein sequence ID" value="CAF0946810.1"/>
    <property type="molecule type" value="Genomic_DNA"/>
</dbReference>
<organism evidence="1 2">
    <name type="scientific">Brachionus calyciflorus</name>
    <dbReference type="NCBI Taxonomy" id="104777"/>
    <lineage>
        <taxon>Eukaryota</taxon>
        <taxon>Metazoa</taxon>
        <taxon>Spiralia</taxon>
        <taxon>Gnathifera</taxon>
        <taxon>Rotifera</taxon>
        <taxon>Eurotatoria</taxon>
        <taxon>Monogononta</taxon>
        <taxon>Pseudotrocha</taxon>
        <taxon>Ploima</taxon>
        <taxon>Brachionidae</taxon>
        <taxon>Brachionus</taxon>
    </lineage>
</organism>
<evidence type="ECO:0000313" key="2">
    <source>
        <dbReference type="Proteomes" id="UP000663879"/>
    </source>
</evidence>
<dbReference type="OrthoDB" id="2499658at2759"/>